<evidence type="ECO:0000313" key="2">
    <source>
        <dbReference type="EMBL" id="CAK0794518.1"/>
    </source>
</evidence>
<name>A0ABN9PV93_9DINO</name>
<evidence type="ECO:0000256" key="1">
    <source>
        <dbReference type="SAM" id="MobiDB-lite"/>
    </source>
</evidence>
<feature type="non-terminal residue" evidence="2">
    <location>
        <position position="121"/>
    </location>
</feature>
<dbReference type="EMBL" id="CAUYUJ010001158">
    <property type="protein sequence ID" value="CAK0794518.1"/>
    <property type="molecule type" value="Genomic_DNA"/>
</dbReference>
<evidence type="ECO:0000313" key="3">
    <source>
        <dbReference type="Proteomes" id="UP001189429"/>
    </source>
</evidence>
<dbReference type="Proteomes" id="UP001189429">
    <property type="component" value="Unassembled WGS sequence"/>
</dbReference>
<sequence>VLMATGAASAADQEMEVPLRFSTGKRQLDAAAEVGEGNDEQERASKGRKTEEEGNQDRRLLKSVAMLLLTITREVSELMSAVFLRRELPADGGWASALIKTGRDYDNESKRLRKEKQGGNE</sequence>
<feature type="compositionally biased region" description="Basic and acidic residues" evidence="1">
    <location>
        <begin position="40"/>
        <end position="57"/>
    </location>
</feature>
<accession>A0ABN9PV93</accession>
<feature type="non-terminal residue" evidence="2">
    <location>
        <position position="1"/>
    </location>
</feature>
<comment type="caution">
    <text evidence="2">The sequence shown here is derived from an EMBL/GenBank/DDBJ whole genome shotgun (WGS) entry which is preliminary data.</text>
</comment>
<protein>
    <submittedName>
        <fullName evidence="2">Uncharacterized protein</fullName>
    </submittedName>
</protein>
<reference evidence="2" key="1">
    <citation type="submission" date="2023-10" db="EMBL/GenBank/DDBJ databases">
        <authorList>
            <person name="Chen Y."/>
            <person name="Shah S."/>
            <person name="Dougan E. K."/>
            <person name="Thang M."/>
            <person name="Chan C."/>
        </authorList>
    </citation>
    <scope>NUCLEOTIDE SEQUENCE [LARGE SCALE GENOMIC DNA]</scope>
</reference>
<keyword evidence="3" id="KW-1185">Reference proteome</keyword>
<feature type="region of interest" description="Disordered" evidence="1">
    <location>
        <begin position="26"/>
        <end position="57"/>
    </location>
</feature>
<organism evidence="2 3">
    <name type="scientific">Prorocentrum cordatum</name>
    <dbReference type="NCBI Taxonomy" id="2364126"/>
    <lineage>
        <taxon>Eukaryota</taxon>
        <taxon>Sar</taxon>
        <taxon>Alveolata</taxon>
        <taxon>Dinophyceae</taxon>
        <taxon>Prorocentrales</taxon>
        <taxon>Prorocentraceae</taxon>
        <taxon>Prorocentrum</taxon>
    </lineage>
</organism>
<proteinExistence type="predicted"/>
<gene>
    <name evidence="2" type="ORF">PCOR1329_LOCUS4479</name>
</gene>